<comment type="caution">
    <text evidence="7">The sequence shown here is derived from an EMBL/GenBank/DDBJ whole genome shotgun (WGS) entry which is preliminary data.</text>
</comment>
<dbReference type="InterPro" id="IPR002559">
    <property type="entry name" value="Transposase_11"/>
</dbReference>
<feature type="non-terminal residue" evidence="7">
    <location>
        <position position="1"/>
    </location>
</feature>
<keyword evidence="3" id="KW-0238">DNA-binding</keyword>
<dbReference type="EMBL" id="JABAEW010000157">
    <property type="protein sequence ID" value="NMD89490.1"/>
    <property type="molecule type" value="Genomic_DNA"/>
</dbReference>
<dbReference type="GO" id="GO:0004803">
    <property type="term" value="F:transposase activity"/>
    <property type="evidence" value="ECO:0007669"/>
    <property type="project" value="InterPro"/>
</dbReference>
<reference evidence="7 8" key="1">
    <citation type="submission" date="2020-04" db="EMBL/GenBank/DDBJ databases">
        <authorList>
            <person name="Hitch T.C.A."/>
            <person name="Wylensek D."/>
            <person name="Clavel T."/>
        </authorList>
    </citation>
    <scope>NUCLEOTIDE SEQUENCE [LARGE SCALE GENOMIC DNA]</scope>
    <source>
        <strain evidence="7 8">COR2-253-APC-1A</strain>
    </source>
</reference>
<evidence type="ECO:0000259" key="5">
    <source>
        <dbReference type="Pfam" id="PF01609"/>
    </source>
</evidence>
<feature type="non-terminal residue" evidence="7">
    <location>
        <position position="275"/>
    </location>
</feature>
<dbReference type="Pfam" id="PF01609">
    <property type="entry name" value="DDE_Tnp_1"/>
    <property type="match status" value="1"/>
</dbReference>
<evidence type="ECO:0000313" key="7">
    <source>
        <dbReference type="EMBL" id="NMD89490.1"/>
    </source>
</evidence>
<evidence type="ECO:0000313" key="8">
    <source>
        <dbReference type="Proteomes" id="UP000576225"/>
    </source>
</evidence>
<dbReference type="GO" id="GO:0003677">
    <property type="term" value="F:DNA binding"/>
    <property type="evidence" value="ECO:0007669"/>
    <property type="project" value="UniProtKB-KW"/>
</dbReference>
<evidence type="ECO:0000256" key="2">
    <source>
        <dbReference type="ARBA" id="ARBA00022578"/>
    </source>
</evidence>
<gene>
    <name evidence="7" type="ORF">HF882_23190</name>
</gene>
<evidence type="ECO:0000259" key="6">
    <source>
        <dbReference type="Pfam" id="PF14294"/>
    </source>
</evidence>
<dbReference type="Pfam" id="PF14294">
    <property type="entry name" value="DUF4372"/>
    <property type="match status" value="1"/>
</dbReference>
<keyword evidence="4" id="KW-0233">DNA recombination</keyword>
<dbReference type="AlphaFoldDB" id="A0A848B788"/>
<accession>A0A848B788</accession>
<dbReference type="Proteomes" id="UP000576225">
    <property type="component" value="Unassembled WGS sequence"/>
</dbReference>
<comment type="similarity">
    <text evidence="1">Belongs to the transposase 11 family.</text>
</comment>
<dbReference type="PANTHER" id="PTHR33258:SF1">
    <property type="entry name" value="TRANSPOSASE INSL FOR INSERTION SEQUENCE ELEMENT IS186A-RELATED"/>
    <property type="match status" value="1"/>
</dbReference>
<organism evidence="7 8">
    <name type="scientific">Victivallis vadensis</name>
    <dbReference type="NCBI Taxonomy" id="172901"/>
    <lineage>
        <taxon>Bacteria</taxon>
        <taxon>Pseudomonadati</taxon>
        <taxon>Lentisphaerota</taxon>
        <taxon>Lentisphaeria</taxon>
        <taxon>Victivallales</taxon>
        <taxon>Victivallaceae</taxon>
        <taxon>Victivallis</taxon>
    </lineage>
</organism>
<dbReference type="InterPro" id="IPR025399">
    <property type="entry name" value="DUF4372"/>
</dbReference>
<dbReference type="InterPro" id="IPR012337">
    <property type="entry name" value="RNaseH-like_sf"/>
</dbReference>
<keyword evidence="2" id="KW-0815">Transposition</keyword>
<evidence type="ECO:0000256" key="4">
    <source>
        <dbReference type="ARBA" id="ARBA00023172"/>
    </source>
</evidence>
<feature type="domain" description="DUF4372" evidence="6">
    <location>
        <begin position="5"/>
        <end position="74"/>
    </location>
</feature>
<dbReference type="NCBIfam" id="NF033592">
    <property type="entry name" value="transpos_IS4_1"/>
    <property type="match status" value="1"/>
</dbReference>
<dbReference type="SUPFAM" id="SSF53098">
    <property type="entry name" value="Ribonuclease H-like"/>
    <property type="match status" value="1"/>
</dbReference>
<evidence type="ECO:0000256" key="1">
    <source>
        <dbReference type="ARBA" id="ARBA00010075"/>
    </source>
</evidence>
<dbReference type="RefSeq" id="WP_168964368.1">
    <property type="nucleotide sequence ID" value="NZ_JABAEW010000157.1"/>
</dbReference>
<dbReference type="PANTHER" id="PTHR33258">
    <property type="entry name" value="TRANSPOSASE INSL FOR INSERTION SEQUENCE ELEMENT IS186A-RELATED"/>
    <property type="match status" value="1"/>
</dbReference>
<proteinExistence type="inferred from homology"/>
<dbReference type="GO" id="GO:0006313">
    <property type="term" value="P:DNA transposition"/>
    <property type="evidence" value="ECO:0007669"/>
    <property type="project" value="InterPro"/>
</dbReference>
<protein>
    <submittedName>
        <fullName evidence="7">IS4 family transposase</fullName>
    </submittedName>
</protein>
<sequence>NTSVSLFRQVLDLIPKREFEEIVMKHNGDKRKQSFDSWAHFVSMIFCQLAQANSLREICGGLKTCGGKLNHLGVESAPTKSNLSYANAHRSPKMFGDIFHMLLGHCHAIAPRHEFSFPKKLYSLDATLIELCVKVFPWATYRQTKGAIKLNMLLDHDGHLPVFVDFTNGDVHEVNSARRMELPRDSMVVCDRGYVDFSMLYKWNLSGVDFVTRLKTNATYDIPEYDVKQYPGTVLSDEVIFLRGSQDKYPERLRKVVVCDVENHRTLTLLTNNFE</sequence>
<feature type="domain" description="Transposase IS4-like" evidence="5">
    <location>
        <begin position="119"/>
        <end position="223"/>
    </location>
</feature>
<name>A0A848B788_9BACT</name>
<dbReference type="InterPro" id="IPR047952">
    <property type="entry name" value="Transpos_IS4"/>
</dbReference>
<evidence type="ECO:0000256" key="3">
    <source>
        <dbReference type="ARBA" id="ARBA00023125"/>
    </source>
</evidence>